<organism evidence="1">
    <name type="scientific">Levilactobacillus brevis</name>
    <name type="common">Lactobacillus brevis</name>
    <dbReference type="NCBI Taxonomy" id="1580"/>
    <lineage>
        <taxon>Bacteria</taxon>
        <taxon>Bacillati</taxon>
        <taxon>Bacillota</taxon>
        <taxon>Bacilli</taxon>
        <taxon>Lactobacillales</taxon>
        <taxon>Lactobacillaceae</taxon>
        <taxon>Levilactobacillus</taxon>
    </lineage>
</organism>
<proteinExistence type="predicted"/>
<dbReference type="AlphaFoldDB" id="D7PVF9"/>
<name>D7PVF9_LEVBR</name>
<dbReference type="EMBL" id="GU979520">
    <property type="protein sequence ID" value="ADH51644.1"/>
    <property type="molecule type" value="Genomic_DNA"/>
</dbReference>
<accession>D7PVF9</accession>
<evidence type="ECO:0000313" key="1">
    <source>
        <dbReference type="EMBL" id="ADH51644.1"/>
    </source>
</evidence>
<protein>
    <submittedName>
        <fullName evidence="1">Uncharacterized protein</fullName>
    </submittedName>
</protein>
<sequence length="38" mass="3683">MNNANLVPTLNGVLPNALVVRGGSVGLVSNGGVIPTAP</sequence>
<reference evidence="1" key="1">
    <citation type="journal article" date="2011" name="Arch. Virol.">
        <title>Complete nucleotide sequence of the temperate bacteriophage LBR48, a new member of the family Myoviridae.</title>
        <authorList>
            <person name="Jang S.H."/>
            <person name="Yoon B.H."/>
            <person name="Chang H.I."/>
        </authorList>
    </citation>
    <scope>NUCLEOTIDE SEQUENCE</scope>
    <source>
        <strain evidence="1">C30</strain>
    </source>
</reference>